<evidence type="ECO:0000259" key="14">
    <source>
        <dbReference type="PROSITE" id="PS50095"/>
    </source>
</evidence>
<dbReference type="Proteomes" id="UP000694700">
    <property type="component" value="Unplaced"/>
</dbReference>
<dbReference type="InterPro" id="IPR036226">
    <property type="entry name" value="LipOase_C_sf"/>
</dbReference>
<evidence type="ECO:0000313" key="17">
    <source>
        <dbReference type="Proteomes" id="UP000694700"/>
    </source>
</evidence>
<dbReference type="Gene3D" id="3.10.450.60">
    <property type="match status" value="1"/>
</dbReference>
<feature type="region of interest" description="Disordered" evidence="13">
    <location>
        <begin position="29"/>
        <end position="50"/>
    </location>
</feature>
<dbReference type="InterPro" id="IPR013819">
    <property type="entry name" value="LipOase_C"/>
</dbReference>
<evidence type="ECO:0000256" key="3">
    <source>
        <dbReference type="ARBA" id="ARBA00009419"/>
    </source>
</evidence>
<dbReference type="GO" id="GO:0005506">
    <property type="term" value="F:iron ion binding"/>
    <property type="evidence" value="ECO:0007669"/>
    <property type="project" value="InterPro"/>
</dbReference>
<comment type="subcellular location">
    <subcellularLocation>
        <location evidence="1">Cytoplasm</location>
    </subcellularLocation>
</comment>
<accession>A0A8C1VXP1</accession>
<evidence type="ECO:0000256" key="6">
    <source>
        <dbReference type="ARBA" id="ARBA00022964"/>
    </source>
</evidence>
<keyword evidence="6" id="KW-0223">Dioxygenase</keyword>
<feature type="site" description="Essential for stabilizing binding to COTL1" evidence="11">
    <location>
        <position position="178"/>
    </location>
</feature>
<dbReference type="GO" id="GO:0005737">
    <property type="term" value="C:cytoplasm"/>
    <property type="evidence" value="ECO:0007669"/>
    <property type="project" value="UniProtKB-SubCell"/>
</dbReference>
<evidence type="ECO:0000256" key="4">
    <source>
        <dbReference type="ARBA" id="ARBA00022490"/>
    </source>
</evidence>
<dbReference type="InterPro" id="IPR020834">
    <property type="entry name" value="LipOase_CS"/>
</dbReference>
<dbReference type="PRINTS" id="PR00467">
    <property type="entry name" value="MAMLPOXGNASE"/>
</dbReference>
<dbReference type="SUPFAM" id="SSF48484">
    <property type="entry name" value="Lipoxigenase"/>
    <property type="match status" value="1"/>
</dbReference>
<evidence type="ECO:0008006" key="18">
    <source>
        <dbReference type="Google" id="ProtNLM"/>
    </source>
</evidence>
<keyword evidence="8 10" id="KW-0408">Iron</keyword>
<feature type="domain" description="Lipoxygenase" evidence="15">
    <location>
        <begin position="191"/>
        <end position="743"/>
    </location>
</feature>
<dbReference type="InterPro" id="IPR001024">
    <property type="entry name" value="PLAT/LH2_dom"/>
</dbReference>
<evidence type="ECO:0000256" key="11">
    <source>
        <dbReference type="PIRSR" id="PIRSR601885-3"/>
    </source>
</evidence>
<evidence type="ECO:0000256" key="10">
    <source>
        <dbReference type="PIRSR" id="PIRSR601885-1"/>
    </source>
</evidence>
<evidence type="ECO:0000256" key="13">
    <source>
        <dbReference type="SAM" id="MobiDB-lite"/>
    </source>
</evidence>
<dbReference type="PROSITE" id="PS51393">
    <property type="entry name" value="LIPOXYGENASE_3"/>
    <property type="match status" value="1"/>
</dbReference>
<dbReference type="SUPFAM" id="SSF49723">
    <property type="entry name" value="Lipase/lipooxygenase domain (PLAT/LH2 domain)"/>
    <property type="match status" value="1"/>
</dbReference>
<dbReference type="Pfam" id="PF00305">
    <property type="entry name" value="Lipoxygenase"/>
    <property type="match status" value="1"/>
</dbReference>
<dbReference type="Gene3D" id="1.20.245.10">
    <property type="entry name" value="Lipoxygenase-1, Domain 5"/>
    <property type="match status" value="1"/>
</dbReference>
<comment type="similarity">
    <text evidence="3">Belongs to the lipoxygenase family.</text>
</comment>
<comment type="pathway">
    <text evidence="2">Lipid metabolism.</text>
</comment>
<dbReference type="FunFam" id="1.20.245.10:FF:000001">
    <property type="entry name" value="Arachidonate 5-lipoxygenase a"/>
    <property type="match status" value="1"/>
</dbReference>
<feature type="binding site" evidence="10">
    <location>
        <position position="743"/>
    </location>
    <ligand>
        <name>Fe cation</name>
        <dbReference type="ChEBI" id="CHEBI:24875"/>
        <note>catalytic</note>
    </ligand>
</feature>
<dbReference type="InterPro" id="IPR001885">
    <property type="entry name" value="LipOase_mml"/>
</dbReference>
<feature type="binding site" evidence="10">
    <location>
        <position position="441"/>
    </location>
    <ligand>
        <name>Fe cation</name>
        <dbReference type="ChEBI" id="CHEBI:24875"/>
        <note>catalytic</note>
    </ligand>
</feature>
<sequence length="743" mass="85486">MQTYMMAMKQAHFSGPSEETLACIKTAAPNAGQPTVEPAESNRKKPEEDTVCADPETCLSHEGDIEEPVLMKSVAYHAQVLSWSKSAPKKLTYKVFIYTGGDVIKNSFLTLVDSNNESSNKTPVTKSGEEIIVDISVTKDLGDIVQVKLEMDSSKWFCKKIRVKTPSGKFFEFPCYRWIKDSELIIREGSARLPQDETKWLQEQRQKELKSRRKIFRWSQWCPGFPKNMDSEQNALYPDIQFDKEKHSQFTWNSIKVFIKNILDMSKGYIQPWEDIDHFEQILTRYCLDNTLLENVIQDWNTDYMFGYQFLNGCNPVMISKCVELPENFPVTHEMVEGSLQRGLTLEEELKAGNIYIANYKILDGLQAKKSSYLTAPICLLYNNRLNQIVPIAIKLTQQIQKPEENNPIPIFLPSDNEYDWMLAKMWVKSADFNVHQLVTHLLKTHLILEVFEVALHRQLSAVHPVYKLLMPHVRFTIAINAEARKILISQDGIFIKISSLSGDAIEELMKRAMDTLTYKSLCFPEAITARGMEDAPKYYYRDDGMKIWETINCFVSDVVEIYYDSDEAVLKDVEIQEFVKDVSLFGLEDKTGKFPKSLNSRVELAEYLTAVIFTGSAQHAAVNFGQFDWYGWIPNSPTTMRKPPPQEKGIVDLDFIMKTLPDRKCSSLVLGTAWSLSRFQENERFLGMYPDMYFTEQPVKEAIKTFCKKLDDLTDQIKSRNKTITMDYCYLSPNQIPNSVTI</sequence>
<reference evidence="16" key="1">
    <citation type="submission" date="2025-08" db="UniProtKB">
        <authorList>
            <consortium name="Ensembl"/>
        </authorList>
    </citation>
    <scope>IDENTIFICATION</scope>
</reference>
<feature type="binding site" evidence="10">
    <location>
        <position position="620"/>
    </location>
    <ligand>
        <name>Fe cation</name>
        <dbReference type="ChEBI" id="CHEBI:24875"/>
        <note>catalytic</note>
    </ligand>
</feature>
<evidence type="ECO:0000256" key="8">
    <source>
        <dbReference type="ARBA" id="ARBA00023004"/>
    </source>
</evidence>
<evidence type="ECO:0000256" key="2">
    <source>
        <dbReference type="ARBA" id="ARBA00005189"/>
    </source>
</evidence>
<keyword evidence="5 10" id="KW-0479">Metal-binding</keyword>
<evidence type="ECO:0000256" key="7">
    <source>
        <dbReference type="ARBA" id="ARBA00023002"/>
    </source>
</evidence>
<dbReference type="GO" id="GO:0034440">
    <property type="term" value="P:lipid oxidation"/>
    <property type="evidence" value="ECO:0007669"/>
    <property type="project" value="InterPro"/>
</dbReference>
<evidence type="ECO:0000256" key="5">
    <source>
        <dbReference type="ARBA" id="ARBA00022723"/>
    </source>
</evidence>
<dbReference type="Gene3D" id="2.60.60.20">
    <property type="entry name" value="PLAT/LH2 domain"/>
    <property type="match status" value="1"/>
</dbReference>
<proteinExistence type="inferred from homology"/>
<protein>
    <recommendedName>
        <fullName evidence="18">Arachidonate 5-lipoxygenase</fullName>
    </recommendedName>
</protein>
<dbReference type="Ensembl" id="ENSCCRT00015059511.1">
    <property type="protein sequence ID" value="ENSCCRP00015057609.1"/>
    <property type="gene ID" value="ENSCCRG00015023665.1"/>
</dbReference>
<keyword evidence="7" id="KW-0560">Oxidoreductase</keyword>
<evidence type="ECO:0000256" key="12">
    <source>
        <dbReference type="PROSITE-ProRule" id="PRU00152"/>
    </source>
</evidence>
<dbReference type="PROSITE" id="PS50095">
    <property type="entry name" value="PLAT"/>
    <property type="match status" value="1"/>
</dbReference>
<keyword evidence="9" id="KW-0443">Lipid metabolism</keyword>
<evidence type="ECO:0000259" key="15">
    <source>
        <dbReference type="PROSITE" id="PS51393"/>
    </source>
</evidence>
<dbReference type="AlphaFoldDB" id="A0A8C1VXP1"/>
<name>A0A8C1VXP1_CYPCA</name>
<dbReference type="PANTHER" id="PTHR11771">
    <property type="entry name" value="LIPOXYGENASE"/>
    <property type="match status" value="1"/>
</dbReference>
<evidence type="ECO:0000256" key="1">
    <source>
        <dbReference type="ARBA" id="ARBA00004496"/>
    </source>
</evidence>
<dbReference type="PROSITE" id="PS00081">
    <property type="entry name" value="LIPOXYGENASE_2"/>
    <property type="match status" value="1"/>
</dbReference>
<organism evidence="16 17">
    <name type="scientific">Cyprinus carpio</name>
    <name type="common">Common carp</name>
    <dbReference type="NCBI Taxonomy" id="7962"/>
    <lineage>
        <taxon>Eukaryota</taxon>
        <taxon>Metazoa</taxon>
        <taxon>Chordata</taxon>
        <taxon>Craniata</taxon>
        <taxon>Vertebrata</taxon>
        <taxon>Euteleostomi</taxon>
        <taxon>Actinopterygii</taxon>
        <taxon>Neopterygii</taxon>
        <taxon>Teleostei</taxon>
        <taxon>Ostariophysi</taxon>
        <taxon>Cypriniformes</taxon>
        <taxon>Cyprinidae</taxon>
        <taxon>Cyprininae</taxon>
        <taxon>Cyprinus</taxon>
    </lineage>
</organism>
<feature type="domain" description="PLAT" evidence="14">
    <location>
        <begin position="91"/>
        <end position="193"/>
    </location>
</feature>
<dbReference type="SMART" id="SM00308">
    <property type="entry name" value="LH2"/>
    <property type="match status" value="1"/>
</dbReference>
<comment type="caution">
    <text evidence="12">Lacks conserved residue(s) required for the propagation of feature annotation.</text>
</comment>
<keyword evidence="4" id="KW-0963">Cytoplasm</keyword>
<evidence type="ECO:0000313" key="16">
    <source>
        <dbReference type="Ensembl" id="ENSCCRP00015057609.1"/>
    </source>
</evidence>
<dbReference type="GO" id="GO:0016702">
    <property type="term" value="F:oxidoreductase activity, acting on single donors with incorporation of molecular oxygen, incorporation of two atoms of oxygen"/>
    <property type="evidence" value="ECO:0007669"/>
    <property type="project" value="InterPro"/>
</dbReference>
<comment type="cofactor">
    <cofactor evidence="10">
        <name>Fe cation</name>
        <dbReference type="ChEBI" id="CHEBI:24875"/>
    </cofactor>
    <text evidence="10">Binds 1 Fe cation per subunit.</text>
</comment>
<evidence type="ECO:0000256" key="9">
    <source>
        <dbReference type="ARBA" id="ARBA00023098"/>
    </source>
</evidence>
<dbReference type="Pfam" id="PF01477">
    <property type="entry name" value="PLAT"/>
    <property type="match status" value="1"/>
</dbReference>
<feature type="binding site" evidence="10">
    <location>
        <position position="446"/>
    </location>
    <ligand>
        <name>Fe cation</name>
        <dbReference type="ChEBI" id="CHEBI:24875"/>
        <note>catalytic</note>
    </ligand>
</feature>
<dbReference type="PRINTS" id="PR00087">
    <property type="entry name" value="LIPOXYGENASE"/>
</dbReference>
<dbReference type="InterPro" id="IPR036392">
    <property type="entry name" value="PLAT/LH2_dom_sf"/>
</dbReference>
<dbReference type="InterPro" id="IPR000907">
    <property type="entry name" value="LipOase"/>
</dbReference>